<evidence type="ECO:0008006" key="5">
    <source>
        <dbReference type="Google" id="ProtNLM"/>
    </source>
</evidence>
<gene>
    <name evidence="3" type="ORF">AURANDRAFT_62082</name>
</gene>
<protein>
    <recommendedName>
        <fullName evidence="5">WW domain-containing protein</fullName>
    </recommendedName>
</protein>
<feature type="region of interest" description="Disordered" evidence="2">
    <location>
        <begin position="388"/>
        <end position="408"/>
    </location>
</feature>
<dbReference type="OrthoDB" id="189114at2759"/>
<proteinExistence type="predicted"/>
<dbReference type="SUPFAM" id="SSF48371">
    <property type="entry name" value="ARM repeat"/>
    <property type="match status" value="1"/>
</dbReference>
<evidence type="ECO:0000313" key="4">
    <source>
        <dbReference type="Proteomes" id="UP000002729"/>
    </source>
</evidence>
<feature type="coiled-coil region" evidence="1">
    <location>
        <begin position="159"/>
        <end position="195"/>
    </location>
</feature>
<evidence type="ECO:0000313" key="3">
    <source>
        <dbReference type="EMBL" id="EGB11103.1"/>
    </source>
</evidence>
<feature type="region of interest" description="Disordered" evidence="2">
    <location>
        <begin position="23"/>
        <end position="72"/>
    </location>
</feature>
<feature type="region of interest" description="Disordered" evidence="2">
    <location>
        <begin position="102"/>
        <end position="121"/>
    </location>
</feature>
<feature type="compositionally biased region" description="Polar residues" evidence="2">
    <location>
        <begin position="390"/>
        <end position="408"/>
    </location>
</feature>
<evidence type="ECO:0000256" key="1">
    <source>
        <dbReference type="SAM" id="Coils"/>
    </source>
</evidence>
<dbReference type="InterPro" id="IPR016024">
    <property type="entry name" value="ARM-type_fold"/>
</dbReference>
<dbReference type="AlphaFoldDB" id="F0Y2B4"/>
<sequence>MDAFAAEMDKLCNIDKLDARIQQEMDRCAENSSDAPPPPPPGAVRARSESPGLSPRSPSFAGRRLSEMTEDDEGLVFLDPTSDLSLDEQLAFADEFLPGHRARRRSGARGGGDAADSPRGDAALLGRSIDDLIAETDPEKQRRVLEALGRRRAAVAASREETRETLAALRRELERGDVEAEIDQQEAEAAALEALVALRASEAAAARRCRDDAIGETYLLRHRVADEEREATETRAADEARVAKELELATMDLERLEAESAKLDAECEALQRNEVDLKLDLAIASERAEEIKDQLAAARAYSQKLKDQLMHRGVMPCTSPGPAGHGARATSFNALLTRFRAELTMADEGKYDESAYYDEGKYDETQYDAAQPYDAAYDDQYYAQQQPYDESQQPYDESQQPYDESQQPYDASQAYAYDEQQPYAPQQAFPLGSAAPPGYVGYWDETRGEMYAFHEASGECAYGVGPDGDVYALDYRSVMWCPGSGEDATLALQASAAERTSSSQGSRRRSVAGSVKTLRLKDAAVVVQAAHRRSLGWAKAAARVRKQFCRRYDFESGFYYYERIKGGETQWHRPAVLLGTRRRRGLGATHDDVALVGDQPGGEVAEYAGGDWELGGGELGEYYARGGGETKDNSWILEGPYCARTGRGKRTAFAINRLPPQSQTLRGKSSVDKDTPLFLDNTEIDPQEWSLGDEVQVFDGIVLKRVMVEPYMLARGAVAIGPTEVVRLMQRSARRPQVLYFCLVAIAKFELHETEMGLCSADAKACILQTLKVLNKYPKIPALVGQCLGSLVSLADNYAHRSVILKEEWARLVVSAVNNLTTESQEVIVHHADGNEKVVVRTATRQSCDIAANGCRLFAVFACDPKLREEFAEDAIKVCNVAMDFCDEDATVQAAACDCLYNYVYRCEFAAVIAEDLECLDRVKAALINFQGDQDFVSQADRAEKALSPGGWRG</sequence>
<dbReference type="EMBL" id="GL833123">
    <property type="protein sequence ID" value="EGB11103.1"/>
    <property type="molecule type" value="Genomic_DNA"/>
</dbReference>
<name>F0Y2B4_AURAN</name>
<feature type="coiled-coil region" evidence="1">
    <location>
        <begin position="239"/>
        <end position="308"/>
    </location>
</feature>
<dbReference type="GeneID" id="20223726"/>
<reference evidence="3 4" key="1">
    <citation type="journal article" date="2011" name="Proc. Natl. Acad. Sci. U.S.A.">
        <title>Niche of harmful alga Aureococcus anophagefferens revealed through ecogenomics.</title>
        <authorList>
            <person name="Gobler C.J."/>
            <person name="Berry D.L."/>
            <person name="Dyhrman S.T."/>
            <person name="Wilhelm S.W."/>
            <person name="Salamov A."/>
            <person name="Lobanov A.V."/>
            <person name="Zhang Y."/>
            <person name="Collier J.L."/>
            <person name="Wurch L.L."/>
            <person name="Kustka A.B."/>
            <person name="Dill B.D."/>
            <person name="Shah M."/>
            <person name="VerBerkmoes N.C."/>
            <person name="Kuo A."/>
            <person name="Terry A."/>
            <person name="Pangilinan J."/>
            <person name="Lindquist E.A."/>
            <person name="Lucas S."/>
            <person name="Paulsen I.T."/>
            <person name="Hattenrath-Lehmann T.K."/>
            <person name="Talmage S.C."/>
            <person name="Walker E.A."/>
            <person name="Koch F."/>
            <person name="Burson A.M."/>
            <person name="Marcoval M.A."/>
            <person name="Tang Y.Z."/>
            <person name="Lecleir G.R."/>
            <person name="Coyne K.J."/>
            <person name="Berg G.M."/>
            <person name="Bertrand E.M."/>
            <person name="Saito M.A."/>
            <person name="Gladyshev V.N."/>
            <person name="Grigoriev I.V."/>
        </authorList>
    </citation>
    <scope>NUCLEOTIDE SEQUENCE [LARGE SCALE GENOMIC DNA]</scope>
    <source>
        <strain evidence="4">CCMP 1984</strain>
    </source>
</reference>
<accession>F0Y2B4</accession>
<dbReference type="KEGG" id="aaf:AURANDRAFT_62082"/>
<organism evidence="4">
    <name type="scientific">Aureococcus anophagefferens</name>
    <name type="common">Harmful bloom alga</name>
    <dbReference type="NCBI Taxonomy" id="44056"/>
    <lineage>
        <taxon>Eukaryota</taxon>
        <taxon>Sar</taxon>
        <taxon>Stramenopiles</taxon>
        <taxon>Ochrophyta</taxon>
        <taxon>Pelagophyceae</taxon>
        <taxon>Pelagomonadales</taxon>
        <taxon>Pelagomonadaceae</taxon>
        <taxon>Aureococcus</taxon>
    </lineage>
</organism>
<dbReference type="Proteomes" id="UP000002729">
    <property type="component" value="Unassembled WGS sequence"/>
</dbReference>
<dbReference type="InParanoid" id="F0Y2B4"/>
<dbReference type="RefSeq" id="XP_009034653.1">
    <property type="nucleotide sequence ID" value="XM_009036405.1"/>
</dbReference>
<keyword evidence="4" id="KW-1185">Reference proteome</keyword>
<evidence type="ECO:0000256" key="2">
    <source>
        <dbReference type="SAM" id="MobiDB-lite"/>
    </source>
</evidence>
<keyword evidence="1" id="KW-0175">Coiled coil</keyword>